<evidence type="ECO:0000256" key="2">
    <source>
        <dbReference type="ARBA" id="ARBA00010790"/>
    </source>
</evidence>
<keyword evidence="10" id="KW-1185">Reference proteome</keyword>
<dbReference type="Gene3D" id="3.30.560.10">
    <property type="entry name" value="Glucose Oxidase, domain 3"/>
    <property type="match status" value="1"/>
</dbReference>
<dbReference type="PROSITE" id="PS00623">
    <property type="entry name" value="GMC_OXRED_1"/>
    <property type="match status" value="1"/>
</dbReference>
<evidence type="ECO:0000256" key="4">
    <source>
        <dbReference type="ARBA" id="ARBA00022827"/>
    </source>
</evidence>
<comment type="cofactor">
    <cofactor evidence="1 5">
        <name>FAD</name>
        <dbReference type="ChEBI" id="CHEBI:57692"/>
    </cofactor>
</comment>
<dbReference type="PANTHER" id="PTHR11552">
    <property type="entry name" value="GLUCOSE-METHANOL-CHOLINE GMC OXIDOREDUCTASE"/>
    <property type="match status" value="1"/>
</dbReference>
<dbReference type="InterPro" id="IPR012132">
    <property type="entry name" value="GMC_OxRdtase"/>
</dbReference>
<dbReference type="GO" id="GO:0050660">
    <property type="term" value="F:flavin adenine dinucleotide binding"/>
    <property type="evidence" value="ECO:0007669"/>
    <property type="project" value="InterPro"/>
</dbReference>
<name>A0A2C9CSU9_9RHOB</name>
<proteinExistence type="inferred from homology"/>
<gene>
    <name evidence="9" type="ORF">SAMN06273572_10430</name>
</gene>
<evidence type="ECO:0000256" key="6">
    <source>
        <dbReference type="RuleBase" id="RU003968"/>
    </source>
</evidence>
<dbReference type="SUPFAM" id="SSF51905">
    <property type="entry name" value="FAD/NAD(P)-binding domain"/>
    <property type="match status" value="1"/>
</dbReference>
<evidence type="ECO:0000259" key="7">
    <source>
        <dbReference type="PROSITE" id="PS00623"/>
    </source>
</evidence>
<evidence type="ECO:0000259" key="8">
    <source>
        <dbReference type="PROSITE" id="PS00624"/>
    </source>
</evidence>
<evidence type="ECO:0000256" key="3">
    <source>
        <dbReference type="ARBA" id="ARBA00022630"/>
    </source>
</evidence>
<comment type="similarity">
    <text evidence="2 6">Belongs to the GMC oxidoreductase family.</text>
</comment>
<dbReference type="EMBL" id="OCTN01000004">
    <property type="protein sequence ID" value="SOH94332.1"/>
    <property type="molecule type" value="Genomic_DNA"/>
</dbReference>
<dbReference type="PANTHER" id="PTHR11552:SF147">
    <property type="entry name" value="CHOLINE DEHYDROGENASE, MITOCHONDRIAL"/>
    <property type="match status" value="1"/>
</dbReference>
<dbReference type="PIRSF" id="PIRSF000137">
    <property type="entry name" value="Alcohol_oxidase"/>
    <property type="match status" value="1"/>
</dbReference>
<evidence type="ECO:0000256" key="1">
    <source>
        <dbReference type="ARBA" id="ARBA00001974"/>
    </source>
</evidence>
<dbReference type="Pfam" id="PF05199">
    <property type="entry name" value="GMC_oxred_C"/>
    <property type="match status" value="1"/>
</dbReference>
<dbReference type="InterPro" id="IPR000172">
    <property type="entry name" value="GMC_OxRdtase_N"/>
</dbReference>
<reference evidence="10" key="1">
    <citation type="submission" date="2017-09" db="EMBL/GenBank/DDBJ databases">
        <authorList>
            <person name="Varghese N."/>
            <person name="Submissions S."/>
        </authorList>
    </citation>
    <scope>NUCLEOTIDE SEQUENCE [LARGE SCALE GENOMIC DNA]</scope>
    <source>
        <strain evidence="10">C7</strain>
    </source>
</reference>
<keyword evidence="4 5" id="KW-0274">FAD</keyword>
<dbReference type="InterPro" id="IPR036188">
    <property type="entry name" value="FAD/NAD-bd_sf"/>
</dbReference>
<dbReference type="Pfam" id="PF00732">
    <property type="entry name" value="GMC_oxred_N"/>
    <property type="match status" value="1"/>
</dbReference>
<dbReference type="AlphaFoldDB" id="A0A2C9CSU9"/>
<dbReference type="Proteomes" id="UP000220034">
    <property type="component" value="Unassembled WGS sequence"/>
</dbReference>
<evidence type="ECO:0000256" key="5">
    <source>
        <dbReference type="PIRSR" id="PIRSR000137-2"/>
    </source>
</evidence>
<feature type="binding site" evidence="5">
    <location>
        <position position="221"/>
    </location>
    <ligand>
        <name>FAD</name>
        <dbReference type="ChEBI" id="CHEBI:57692"/>
    </ligand>
</feature>
<accession>A0A2C9CSU9</accession>
<sequence length="537" mass="58306">MGGEMTVEEYDYIVVGAGSAGCVLADQLSKSGKFRVLVLEAGGSDARMWIKIPVGYAVNYANPVLNWGYHTDADQGLAGRKNYWPRGRVIGGSSSINAMAYIRGQARDFDDWAAAGATGWDWSAVRGTYAGMEAHSGEAPSDKPIWVQDLSDQMHPFSKRFLSAAPQAGYEVVDDLNREGAEGMGFYRSNVRRGRRWSAADAFLRPAMRRANLRVKTRAHVTHLDFVGTRVAGLTYSRRGKIHRVTARQQVILSGGAINTPQILQLSGLGPAELLRSHGIKVQRDLPQVGQGLQDHLAITHQFRANTTTLNATLGNPVGRLLAGMRYVLSRRGPLSVPVNQVGGFVRSHAQATAPDMQLFCNPASYEISPDGQIVLDRGAGYLMSAQACRPTSRGAVQIRSADYREAPSIQPNSLSTEGDRQTAIRASRLIRTLSQTAAMQAVSAGAKCTEFEQMDDDALLDDFRNRATTVYHPTCTCRMGRDAQDSVVNERLQVHGVPGLRVVDASAFPNITSGNTNAPTMMLAMRAARMILQDAG</sequence>
<dbReference type="InterPro" id="IPR007867">
    <property type="entry name" value="GMC_OxRtase_C"/>
</dbReference>
<evidence type="ECO:0000313" key="10">
    <source>
        <dbReference type="Proteomes" id="UP000220034"/>
    </source>
</evidence>
<organism evidence="9 10">
    <name type="scientific">Pontivivens marinum</name>
    <dbReference type="NCBI Taxonomy" id="1690039"/>
    <lineage>
        <taxon>Bacteria</taxon>
        <taxon>Pseudomonadati</taxon>
        <taxon>Pseudomonadota</taxon>
        <taxon>Alphaproteobacteria</taxon>
        <taxon>Rhodobacterales</taxon>
        <taxon>Paracoccaceae</taxon>
        <taxon>Pontivivens</taxon>
    </lineage>
</organism>
<dbReference type="SUPFAM" id="SSF54373">
    <property type="entry name" value="FAD-linked reductases, C-terminal domain"/>
    <property type="match status" value="1"/>
</dbReference>
<dbReference type="PROSITE" id="PS00624">
    <property type="entry name" value="GMC_OXRED_2"/>
    <property type="match status" value="1"/>
</dbReference>
<feature type="domain" description="Glucose-methanol-choline oxidoreductase N-terminal" evidence="7">
    <location>
        <begin position="87"/>
        <end position="110"/>
    </location>
</feature>
<evidence type="ECO:0000313" key="9">
    <source>
        <dbReference type="EMBL" id="SOH94332.1"/>
    </source>
</evidence>
<keyword evidence="3 6" id="KW-0285">Flavoprotein</keyword>
<dbReference type="Gene3D" id="3.50.50.60">
    <property type="entry name" value="FAD/NAD(P)-binding domain"/>
    <property type="match status" value="1"/>
</dbReference>
<dbReference type="GO" id="GO:0016614">
    <property type="term" value="F:oxidoreductase activity, acting on CH-OH group of donors"/>
    <property type="evidence" value="ECO:0007669"/>
    <property type="project" value="InterPro"/>
</dbReference>
<protein>
    <submittedName>
        <fullName evidence="9">Choline dehydrogenase</fullName>
    </submittedName>
</protein>
<feature type="binding site" evidence="5">
    <location>
        <position position="89"/>
    </location>
    <ligand>
        <name>FAD</name>
        <dbReference type="ChEBI" id="CHEBI:57692"/>
    </ligand>
</feature>
<feature type="domain" description="Glucose-methanol-choline oxidoreductase N-terminal" evidence="8">
    <location>
        <begin position="256"/>
        <end position="270"/>
    </location>
</feature>